<proteinExistence type="predicted"/>
<dbReference type="EMBL" id="MCFI01000011">
    <property type="protein sequence ID" value="ORY81399.1"/>
    <property type="molecule type" value="Genomic_DNA"/>
</dbReference>
<accession>A0A1Y2FBV0</accession>
<feature type="compositionally biased region" description="Polar residues" evidence="1">
    <location>
        <begin position="96"/>
        <end position="106"/>
    </location>
</feature>
<dbReference type="Pfam" id="PF21492">
    <property type="entry name" value="bL31_N"/>
    <property type="match status" value="1"/>
</dbReference>
<feature type="domain" description="Ribosomal protein bL31m N-terminal" evidence="2">
    <location>
        <begin position="35"/>
        <end position="72"/>
    </location>
</feature>
<evidence type="ECO:0000259" key="2">
    <source>
        <dbReference type="Pfam" id="PF21492"/>
    </source>
</evidence>
<organism evidence="3 4">
    <name type="scientific">Protomyces lactucae-debilis</name>
    <dbReference type="NCBI Taxonomy" id="2754530"/>
    <lineage>
        <taxon>Eukaryota</taxon>
        <taxon>Fungi</taxon>
        <taxon>Dikarya</taxon>
        <taxon>Ascomycota</taxon>
        <taxon>Taphrinomycotina</taxon>
        <taxon>Taphrinomycetes</taxon>
        <taxon>Taphrinales</taxon>
        <taxon>Protomycetaceae</taxon>
        <taxon>Protomyces</taxon>
    </lineage>
</organism>
<dbReference type="RefSeq" id="XP_040724775.1">
    <property type="nucleotide sequence ID" value="XM_040872294.1"/>
</dbReference>
<dbReference type="InterPro" id="IPR048874">
    <property type="entry name" value="Ribosomal_bL31m_N"/>
</dbReference>
<dbReference type="AlphaFoldDB" id="A0A1Y2FBV0"/>
<dbReference type="GeneID" id="63788893"/>
<evidence type="ECO:0000313" key="4">
    <source>
        <dbReference type="Proteomes" id="UP000193685"/>
    </source>
</evidence>
<dbReference type="PANTHER" id="PTHR28174">
    <property type="entry name" value="54S RIBOSOMAL PROTEIN L36, MITOCHONDRIAL"/>
    <property type="match status" value="1"/>
</dbReference>
<name>A0A1Y2FBV0_PROLT</name>
<evidence type="ECO:0000256" key="1">
    <source>
        <dbReference type="SAM" id="MobiDB-lite"/>
    </source>
</evidence>
<sequence length="161" mass="17598">MAAAKVAKKVAKAATAAAPTGPKQLLSRQYRPPVFQQTVILSDGASYQRYTTSPRDTFRLSKDIRNAQLWNPNLGKRLSNEESGRMARFANRFSGFNASTEGSSQIGGAADTGEKDGKQGQMQDDADDLDWMVDASSRAAPKMSDRELRESTRKKPAKGKK</sequence>
<dbReference type="GO" id="GO:0005762">
    <property type="term" value="C:mitochondrial large ribosomal subunit"/>
    <property type="evidence" value="ECO:0007669"/>
    <property type="project" value="InterPro"/>
</dbReference>
<reference evidence="3 4" key="1">
    <citation type="submission" date="2016-07" db="EMBL/GenBank/DDBJ databases">
        <title>Pervasive Adenine N6-methylation of Active Genes in Fungi.</title>
        <authorList>
            <consortium name="DOE Joint Genome Institute"/>
            <person name="Mondo S.J."/>
            <person name="Dannebaum R.O."/>
            <person name="Kuo R.C."/>
            <person name="Labutti K."/>
            <person name="Haridas S."/>
            <person name="Kuo A."/>
            <person name="Salamov A."/>
            <person name="Ahrendt S.R."/>
            <person name="Lipzen A."/>
            <person name="Sullivan W."/>
            <person name="Andreopoulos W.B."/>
            <person name="Clum A."/>
            <person name="Lindquist E."/>
            <person name="Daum C."/>
            <person name="Ramamoorthy G.K."/>
            <person name="Gryganskyi A."/>
            <person name="Culley D."/>
            <person name="Magnuson J.K."/>
            <person name="James T.Y."/>
            <person name="O'Malley M.A."/>
            <person name="Stajich J.E."/>
            <person name="Spatafora J.W."/>
            <person name="Visel A."/>
            <person name="Grigoriev I.V."/>
        </authorList>
    </citation>
    <scope>NUCLEOTIDE SEQUENCE [LARGE SCALE GENOMIC DNA]</scope>
    <source>
        <strain evidence="3 4">12-1054</strain>
    </source>
</reference>
<feature type="region of interest" description="Disordered" evidence="1">
    <location>
        <begin position="96"/>
        <end position="161"/>
    </location>
</feature>
<comment type="caution">
    <text evidence="3">The sequence shown here is derived from an EMBL/GenBank/DDBJ whole genome shotgun (WGS) entry which is preliminary data.</text>
</comment>
<dbReference type="InterPro" id="IPR034600">
    <property type="entry name" value="Ribosomal_bL31m"/>
</dbReference>
<dbReference type="GO" id="GO:0003735">
    <property type="term" value="F:structural constituent of ribosome"/>
    <property type="evidence" value="ECO:0007669"/>
    <property type="project" value="InterPro"/>
</dbReference>
<dbReference type="Proteomes" id="UP000193685">
    <property type="component" value="Unassembled WGS sequence"/>
</dbReference>
<evidence type="ECO:0000313" key="3">
    <source>
        <dbReference type="EMBL" id="ORY81399.1"/>
    </source>
</evidence>
<gene>
    <name evidence="3" type="ORF">BCR37DRAFT_43187</name>
</gene>
<dbReference type="OMA" id="MSMHLPL"/>
<dbReference type="OrthoDB" id="5587740at2759"/>
<feature type="compositionally biased region" description="Basic and acidic residues" evidence="1">
    <location>
        <begin position="143"/>
        <end position="153"/>
    </location>
</feature>
<protein>
    <recommendedName>
        <fullName evidence="2">Ribosomal protein bL31m N-terminal domain-containing protein</fullName>
    </recommendedName>
</protein>
<dbReference type="STRING" id="56484.A0A1Y2FBV0"/>
<dbReference type="Gene3D" id="6.20.130.10">
    <property type="match status" value="1"/>
</dbReference>
<dbReference type="PANTHER" id="PTHR28174:SF1">
    <property type="entry name" value="LARGE RIBOSOMAL SUBUNIT PROTEIN BL31M"/>
    <property type="match status" value="1"/>
</dbReference>
<dbReference type="GO" id="GO:0032543">
    <property type="term" value="P:mitochondrial translation"/>
    <property type="evidence" value="ECO:0007669"/>
    <property type="project" value="InterPro"/>
</dbReference>
<keyword evidence="4" id="KW-1185">Reference proteome</keyword>